<feature type="domain" description="Tim44-like" evidence="7">
    <location>
        <begin position="83"/>
        <end position="229"/>
    </location>
</feature>
<gene>
    <name evidence="8" type="ORF">G4223_16025</name>
</gene>
<dbReference type="InterPro" id="IPR007379">
    <property type="entry name" value="Tim44-like_dom"/>
</dbReference>
<feature type="transmembrane region" description="Helical" evidence="6">
    <location>
        <begin position="6"/>
        <end position="24"/>
    </location>
</feature>
<dbReference type="InterPro" id="IPR039544">
    <property type="entry name" value="Tim44-like"/>
</dbReference>
<proteinExistence type="inferred from homology"/>
<dbReference type="Pfam" id="PF04280">
    <property type="entry name" value="Tim44"/>
    <property type="match status" value="1"/>
</dbReference>
<evidence type="ECO:0000256" key="4">
    <source>
        <dbReference type="ARBA" id="ARBA00023136"/>
    </source>
</evidence>
<dbReference type="RefSeq" id="WP_163681844.1">
    <property type="nucleotide sequence ID" value="NZ_JAAIYP010000042.1"/>
</dbReference>
<dbReference type="GO" id="GO:0016020">
    <property type="term" value="C:membrane"/>
    <property type="evidence" value="ECO:0007669"/>
    <property type="project" value="UniProtKB-SubCell"/>
</dbReference>
<dbReference type="InterPro" id="IPR016985">
    <property type="entry name" value="UCP031890_Tim44-rel"/>
</dbReference>
<comment type="caution">
    <text evidence="8">The sequence shown here is derived from an EMBL/GenBank/DDBJ whole genome shotgun (WGS) entry which is preliminary data.</text>
</comment>
<keyword evidence="9" id="KW-1185">Reference proteome</keyword>
<sequence>MSGDFHFLDIVFFAIVAVFLVLRLRSVLGKRTGTERPPAQWNQGEPEETLARREAPAEQRGDNVVELPTARKPAAEPLPPGPLGEGIAAIRQADPSFSLDPFLSGARMAFEMIVQAFAAGDLKTLRPLLADEVYKPFSAAIEGRQQNGETLVSELMGIREIKAVEAAMNGTFAEVTVRFVSEQINAVRDAEGRIVEGDPSRIIDVVDLWTFRRDTRSADPNWELAATRAAEESAS</sequence>
<dbReference type="EMBL" id="JAAIYP010000042">
    <property type="protein sequence ID" value="NFV81618.1"/>
    <property type="molecule type" value="Genomic_DNA"/>
</dbReference>
<dbReference type="Gene3D" id="3.10.450.240">
    <property type="match status" value="1"/>
</dbReference>
<organism evidence="8 9">
    <name type="scientific">Magnetospirillum aberrantis SpK</name>
    <dbReference type="NCBI Taxonomy" id="908842"/>
    <lineage>
        <taxon>Bacteria</taxon>
        <taxon>Pseudomonadati</taxon>
        <taxon>Pseudomonadota</taxon>
        <taxon>Alphaproteobacteria</taxon>
        <taxon>Rhodospirillales</taxon>
        <taxon>Rhodospirillaceae</taxon>
        <taxon>Magnetospirillum</taxon>
    </lineage>
</organism>
<dbReference type="PANTHER" id="PTHR10721">
    <property type="entry name" value="MITOCHONDRIAL IMPORT INNER MEMBRANE TRANSLOCASE SUBUNIT TIM44"/>
    <property type="match status" value="1"/>
</dbReference>
<evidence type="ECO:0000256" key="6">
    <source>
        <dbReference type="SAM" id="Phobius"/>
    </source>
</evidence>
<evidence type="ECO:0000313" key="8">
    <source>
        <dbReference type="EMBL" id="NFV81618.1"/>
    </source>
</evidence>
<dbReference type="InterPro" id="IPR032710">
    <property type="entry name" value="NTF2-like_dom_sf"/>
</dbReference>
<keyword evidence="4 6" id="KW-0472">Membrane</keyword>
<protein>
    <submittedName>
        <fullName evidence="8">Tim44 domain-containing protein</fullName>
    </submittedName>
</protein>
<reference evidence="8 9" key="1">
    <citation type="submission" date="2020-02" db="EMBL/GenBank/DDBJ databases">
        <authorList>
            <person name="Dziuba M."/>
            <person name="Kuznetsov B."/>
            <person name="Mardanov A."/>
            <person name="Ravin N."/>
            <person name="Grouzdev D."/>
        </authorList>
    </citation>
    <scope>NUCLEOTIDE SEQUENCE [LARGE SCALE GENOMIC DNA]</scope>
    <source>
        <strain evidence="8 9">SpK</strain>
    </source>
</reference>
<evidence type="ECO:0000259" key="7">
    <source>
        <dbReference type="SMART" id="SM00978"/>
    </source>
</evidence>
<feature type="compositionally biased region" description="Basic and acidic residues" evidence="5">
    <location>
        <begin position="49"/>
        <end position="63"/>
    </location>
</feature>
<evidence type="ECO:0000256" key="2">
    <source>
        <dbReference type="ARBA" id="ARBA00009597"/>
    </source>
</evidence>
<accession>A0A7C9QVJ5</accession>
<dbReference type="SUPFAM" id="SSF54427">
    <property type="entry name" value="NTF2-like"/>
    <property type="match status" value="1"/>
</dbReference>
<dbReference type="AlphaFoldDB" id="A0A7C9QVJ5"/>
<name>A0A7C9QVJ5_9PROT</name>
<dbReference type="NCBIfam" id="NF033779">
    <property type="entry name" value="Tim44_TimA_adap"/>
    <property type="match status" value="1"/>
</dbReference>
<dbReference type="SMART" id="SM00978">
    <property type="entry name" value="Tim44"/>
    <property type="match status" value="1"/>
</dbReference>
<keyword evidence="3" id="KW-0809">Transit peptide</keyword>
<evidence type="ECO:0000256" key="5">
    <source>
        <dbReference type="SAM" id="MobiDB-lite"/>
    </source>
</evidence>
<evidence type="ECO:0000256" key="3">
    <source>
        <dbReference type="ARBA" id="ARBA00022946"/>
    </source>
</evidence>
<dbReference type="GO" id="GO:0051087">
    <property type="term" value="F:protein-folding chaperone binding"/>
    <property type="evidence" value="ECO:0007669"/>
    <property type="project" value="TreeGrafter"/>
</dbReference>
<keyword evidence="6" id="KW-1133">Transmembrane helix</keyword>
<comment type="subcellular location">
    <subcellularLocation>
        <location evidence="1">Membrane</location>
    </subcellularLocation>
</comment>
<dbReference type="PIRSF" id="PIRSF031890">
    <property type="entry name" value="UCP031890_transporter_Tim44"/>
    <property type="match status" value="1"/>
</dbReference>
<evidence type="ECO:0000256" key="1">
    <source>
        <dbReference type="ARBA" id="ARBA00004370"/>
    </source>
</evidence>
<comment type="similarity">
    <text evidence="2">Belongs to the Tim44 family.</text>
</comment>
<feature type="region of interest" description="Disordered" evidence="5">
    <location>
        <begin position="32"/>
        <end position="84"/>
    </location>
</feature>
<dbReference type="Proteomes" id="UP000480684">
    <property type="component" value="Unassembled WGS sequence"/>
</dbReference>
<dbReference type="GO" id="GO:0030150">
    <property type="term" value="P:protein import into mitochondrial matrix"/>
    <property type="evidence" value="ECO:0007669"/>
    <property type="project" value="TreeGrafter"/>
</dbReference>
<keyword evidence="6" id="KW-0812">Transmembrane</keyword>
<dbReference type="PANTHER" id="PTHR10721:SF1">
    <property type="entry name" value="MITOCHONDRIAL IMPORT INNER MEMBRANE TRANSLOCASE SUBUNIT TIM44"/>
    <property type="match status" value="1"/>
</dbReference>
<evidence type="ECO:0000313" key="9">
    <source>
        <dbReference type="Proteomes" id="UP000480684"/>
    </source>
</evidence>